<feature type="transmembrane region" description="Helical" evidence="4">
    <location>
        <begin position="278"/>
        <end position="295"/>
    </location>
</feature>
<reference evidence="6" key="1">
    <citation type="submission" date="2022-03" db="EMBL/GenBank/DDBJ databases">
        <title>Identification of a novel bacterium isolated from mangrove sediments.</title>
        <authorList>
            <person name="Pan X."/>
        </authorList>
    </citation>
    <scope>NUCLEOTIDE SEQUENCE</scope>
    <source>
        <strain evidence="6">B1949</strain>
    </source>
</reference>
<evidence type="ECO:0000256" key="3">
    <source>
        <dbReference type="ARBA" id="ARBA00023136"/>
    </source>
</evidence>
<feature type="transmembrane region" description="Helical" evidence="4">
    <location>
        <begin position="167"/>
        <end position="186"/>
    </location>
</feature>
<evidence type="ECO:0000313" key="6">
    <source>
        <dbReference type="EMBL" id="MCJ2182520.1"/>
    </source>
</evidence>
<dbReference type="SUPFAM" id="SSF103473">
    <property type="entry name" value="MFS general substrate transporter"/>
    <property type="match status" value="1"/>
</dbReference>
<dbReference type="Gene3D" id="1.20.1250.20">
    <property type="entry name" value="MFS general substrate transporter like domains"/>
    <property type="match status" value="1"/>
</dbReference>
<dbReference type="InterPro" id="IPR036259">
    <property type="entry name" value="MFS_trans_sf"/>
</dbReference>
<keyword evidence="1 4" id="KW-0812">Transmembrane</keyword>
<keyword evidence="2 4" id="KW-1133">Transmembrane helix</keyword>
<evidence type="ECO:0000313" key="7">
    <source>
        <dbReference type="Proteomes" id="UP001162881"/>
    </source>
</evidence>
<feature type="transmembrane region" description="Helical" evidence="4">
    <location>
        <begin position="213"/>
        <end position="231"/>
    </location>
</feature>
<evidence type="ECO:0000256" key="2">
    <source>
        <dbReference type="ARBA" id="ARBA00022989"/>
    </source>
</evidence>
<keyword evidence="7" id="KW-1185">Reference proteome</keyword>
<name>A0ABT0BC92_9SPHN</name>
<feature type="transmembrane region" description="Helical" evidence="4">
    <location>
        <begin position="136"/>
        <end position="155"/>
    </location>
</feature>
<feature type="transmembrane region" description="Helical" evidence="4">
    <location>
        <begin position="100"/>
        <end position="124"/>
    </location>
</feature>
<dbReference type="InterPro" id="IPR011701">
    <property type="entry name" value="MFS"/>
</dbReference>
<protein>
    <submittedName>
        <fullName evidence="6">MFS transporter</fullName>
    </submittedName>
</protein>
<feature type="transmembrane region" description="Helical" evidence="4">
    <location>
        <begin position="362"/>
        <end position="385"/>
    </location>
</feature>
<feature type="transmembrane region" description="Helical" evidence="4">
    <location>
        <begin position="74"/>
        <end position="94"/>
    </location>
</feature>
<dbReference type="InterPro" id="IPR020846">
    <property type="entry name" value="MFS_dom"/>
</dbReference>
<evidence type="ECO:0000256" key="1">
    <source>
        <dbReference type="ARBA" id="ARBA00022692"/>
    </source>
</evidence>
<dbReference type="EMBL" id="JALHLF010000019">
    <property type="protein sequence ID" value="MCJ2182520.1"/>
    <property type="molecule type" value="Genomic_DNA"/>
</dbReference>
<dbReference type="Proteomes" id="UP001162881">
    <property type="component" value="Unassembled WGS sequence"/>
</dbReference>
<evidence type="ECO:0000259" key="5">
    <source>
        <dbReference type="PROSITE" id="PS50850"/>
    </source>
</evidence>
<feature type="transmembrane region" description="Helical" evidence="4">
    <location>
        <begin position="301"/>
        <end position="326"/>
    </location>
</feature>
<feature type="transmembrane region" description="Helical" evidence="4">
    <location>
        <begin position="46"/>
        <end position="67"/>
    </location>
</feature>
<dbReference type="PROSITE" id="PS50850">
    <property type="entry name" value="MFS"/>
    <property type="match status" value="1"/>
</dbReference>
<accession>A0ABT0BC92</accession>
<dbReference type="PANTHER" id="PTHR23534:SF1">
    <property type="entry name" value="MAJOR FACILITATOR SUPERFAMILY PROTEIN"/>
    <property type="match status" value="1"/>
</dbReference>
<evidence type="ECO:0000256" key="4">
    <source>
        <dbReference type="SAM" id="Phobius"/>
    </source>
</evidence>
<dbReference type="Pfam" id="PF07690">
    <property type="entry name" value="MFS_1"/>
    <property type="match status" value="1"/>
</dbReference>
<dbReference type="RefSeq" id="WP_244018534.1">
    <property type="nucleotide sequence ID" value="NZ_JALHLF010000019.1"/>
</dbReference>
<feature type="transmembrane region" description="Helical" evidence="4">
    <location>
        <begin position="338"/>
        <end position="356"/>
    </location>
</feature>
<gene>
    <name evidence="6" type="ORF">MTR62_07420</name>
</gene>
<proteinExistence type="predicted"/>
<sequence>MNPPHHLGRSVWRLALVQALAGSSATIVFATGAVIGRDLAPSPDLATLPVSFFMVGMASATLPAGALAQRHGRIAVFLIGKLAGVLAGLLGAAAIALHAFALFCVAIFLSGVHAAVLMSYRFVAAQCVAADQRPRAVATVLAGGIVAGLCGGWLATGTMSLVPRFPFLATYLTMAAIIAGCGLFVARTPLPVLHSRAADEGRGLGTIARQPRFLAAIVCGAVSYLLMNYLMTSAPLAMRLHGHAQGQANAVVQWHVVAMYAPSLLTGRLIARWGTMPVTALGLLVTLGSALLGLVGTSNALFLASMVVLGIGWNFGFAGASSMVLECHEPAESARVQAFNDFLIFSIVAVGSFLSGNILMRFGWEVVCLLAVPLGVMALIALVLLGRRGRELPGAEAPKAVATASLSAQSGIS</sequence>
<feature type="domain" description="Major facilitator superfamily (MFS) profile" evidence="5">
    <location>
        <begin position="175"/>
        <end position="413"/>
    </location>
</feature>
<keyword evidence="3 4" id="KW-0472">Membrane</keyword>
<dbReference type="PANTHER" id="PTHR23534">
    <property type="entry name" value="MFS PERMEASE"/>
    <property type="match status" value="1"/>
</dbReference>
<comment type="caution">
    <text evidence="6">The sequence shown here is derived from an EMBL/GenBank/DDBJ whole genome shotgun (WGS) entry which is preliminary data.</text>
</comment>
<organism evidence="6 7">
    <name type="scientific">Novosphingobium organovorum</name>
    <dbReference type="NCBI Taxonomy" id="2930092"/>
    <lineage>
        <taxon>Bacteria</taxon>
        <taxon>Pseudomonadati</taxon>
        <taxon>Pseudomonadota</taxon>
        <taxon>Alphaproteobacteria</taxon>
        <taxon>Sphingomonadales</taxon>
        <taxon>Sphingomonadaceae</taxon>
        <taxon>Novosphingobium</taxon>
    </lineage>
</organism>